<reference evidence="1 2" key="1">
    <citation type="submission" date="2024-03" db="EMBL/GenBank/DDBJ databases">
        <title>Human intestinal bacterial collection.</title>
        <authorList>
            <person name="Pauvert C."/>
            <person name="Hitch T.C.A."/>
            <person name="Clavel T."/>
        </authorList>
    </citation>
    <scope>NUCLEOTIDE SEQUENCE [LARGE SCALE GENOMIC DNA]</scope>
    <source>
        <strain evidence="1 2">CLA-KB-H122</strain>
    </source>
</reference>
<accession>A0ABV1GUE8</accession>
<dbReference type="RefSeq" id="WP_349093892.1">
    <property type="nucleotide sequence ID" value="NZ_JBBMFL010000003.1"/>
</dbReference>
<sequence>MRTGYKLFPSEWDERSGGGILIPPGSDEGRKNYLAVLQDRVAGDTDRLNRIIASYEQELRTYTYTDILVDYSAPEGADTLFGFMKEMIGRLRLRYNCLFPNFKADIADWT</sequence>
<evidence type="ECO:0000313" key="2">
    <source>
        <dbReference type="Proteomes" id="UP001460202"/>
    </source>
</evidence>
<keyword evidence="2" id="KW-1185">Reference proteome</keyword>
<evidence type="ECO:0000313" key="1">
    <source>
        <dbReference type="EMBL" id="MEQ2544024.1"/>
    </source>
</evidence>
<gene>
    <name evidence="1" type="ORF">WMO46_03540</name>
</gene>
<name>A0ABV1GUE8_9BACT</name>
<protein>
    <submittedName>
        <fullName evidence="1">Uncharacterized protein</fullName>
    </submittedName>
</protein>
<organism evidence="1 2">
    <name type="scientific">Alistipes intestinihominis</name>
    <dbReference type="NCBI Taxonomy" id="3133172"/>
    <lineage>
        <taxon>Bacteria</taxon>
        <taxon>Pseudomonadati</taxon>
        <taxon>Bacteroidota</taxon>
        <taxon>Bacteroidia</taxon>
        <taxon>Bacteroidales</taxon>
        <taxon>Rikenellaceae</taxon>
        <taxon>Alistipes</taxon>
    </lineage>
</organism>
<proteinExistence type="predicted"/>
<dbReference type="EMBL" id="JBBMFL010000003">
    <property type="protein sequence ID" value="MEQ2544024.1"/>
    <property type="molecule type" value="Genomic_DNA"/>
</dbReference>
<dbReference type="Proteomes" id="UP001460202">
    <property type="component" value="Unassembled WGS sequence"/>
</dbReference>
<comment type="caution">
    <text evidence="1">The sequence shown here is derived from an EMBL/GenBank/DDBJ whole genome shotgun (WGS) entry which is preliminary data.</text>
</comment>